<dbReference type="GO" id="GO:0016209">
    <property type="term" value="F:antioxidant activity"/>
    <property type="evidence" value="ECO:0007669"/>
    <property type="project" value="InterPro"/>
</dbReference>
<dbReference type="Gene3D" id="3.40.30.10">
    <property type="entry name" value="Glutaredoxin"/>
    <property type="match status" value="1"/>
</dbReference>
<dbReference type="Proteomes" id="UP000006860">
    <property type="component" value="Chromosome"/>
</dbReference>
<dbReference type="RefSeq" id="WP_013628697.1">
    <property type="nucleotide sequence ID" value="NC_015174.1"/>
</dbReference>
<dbReference type="HOGENOM" id="CLU_605311_0_0_0"/>
<dbReference type="EMBL" id="CP002546">
    <property type="protein sequence ID" value="ADY59973.1"/>
    <property type="molecule type" value="Genomic_DNA"/>
</dbReference>
<reference evidence="4" key="1">
    <citation type="submission" date="2011-02" db="EMBL/GenBank/DDBJ databases">
        <title>The complete genome of Planctomyces brasiliensis DSM 5305.</title>
        <authorList>
            <person name="Lucas S."/>
            <person name="Copeland A."/>
            <person name="Lapidus A."/>
            <person name="Bruce D."/>
            <person name="Goodwin L."/>
            <person name="Pitluck S."/>
            <person name="Kyrpides N."/>
            <person name="Mavromatis K."/>
            <person name="Pagani I."/>
            <person name="Ivanova N."/>
            <person name="Ovchinnikova G."/>
            <person name="Lu M."/>
            <person name="Detter J.C."/>
            <person name="Han C."/>
            <person name="Land M."/>
            <person name="Hauser L."/>
            <person name="Markowitz V."/>
            <person name="Cheng J.-F."/>
            <person name="Hugenholtz P."/>
            <person name="Woyke T."/>
            <person name="Wu D."/>
            <person name="Tindall B."/>
            <person name="Pomrenke H.G."/>
            <person name="Brambilla E."/>
            <person name="Klenk H.-P."/>
            <person name="Eisen J.A."/>
        </authorList>
    </citation>
    <scope>NUCLEOTIDE SEQUENCE [LARGE SCALE GENOMIC DNA]</scope>
    <source>
        <strain evidence="4">ATCC 49424 / DSM 5305 / JCM 21570 / NBRC 103401 / IFAM 1448</strain>
    </source>
</reference>
<proteinExistence type="predicted"/>
<evidence type="ECO:0000256" key="1">
    <source>
        <dbReference type="SAM" id="MobiDB-lite"/>
    </source>
</evidence>
<dbReference type="GO" id="GO:0016491">
    <property type="term" value="F:oxidoreductase activity"/>
    <property type="evidence" value="ECO:0007669"/>
    <property type="project" value="InterPro"/>
</dbReference>
<dbReference type="InterPro" id="IPR036249">
    <property type="entry name" value="Thioredoxin-like_sf"/>
</dbReference>
<dbReference type="Pfam" id="PF00578">
    <property type="entry name" value="AhpC-TSA"/>
    <property type="match status" value="1"/>
</dbReference>
<evidence type="ECO:0000313" key="4">
    <source>
        <dbReference type="Proteomes" id="UP000006860"/>
    </source>
</evidence>
<dbReference type="eggNOG" id="COG0526">
    <property type="taxonomic scope" value="Bacteria"/>
</dbReference>
<gene>
    <name evidence="3" type="ordered locus">Plabr_2372</name>
</gene>
<dbReference type="STRING" id="756272.Plabr_2372"/>
<dbReference type="PANTHER" id="PTHR42852:SF17">
    <property type="entry name" value="THIOREDOXIN-LIKE PROTEIN HI_1115"/>
    <property type="match status" value="1"/>
</dbReference>
<dbReference type="AlphaFoldDB" id="F0SMW9"/>
<keyword evidence="4" id="KW-1185">Reference proteome</keyword>
<feature type="domain" description="Alkyl hydroperoxide reductase subunit C/ Thiol specific antioxidant" evidence="2">
    <location>
        <begin position="322"/>
        <end position="434"/>
    </location>
</feature>
<dbReference type="InterPro" id="IPR000866">
    <property type="entry name" value="AhpC/TSA"/>
</dbReference>
<dbReference type="SUPFAM" id="SSF52833">
    <property type="entry name" value="Thioredoxin-like"/>
    <property type="match status" value="1"/>
</dbReference>
<organism evidence="3 4">
    <name type="scientific">Rubinisphaera brasiliensis (strain ATCC 49424 / DSM 5305 / JCM 21570 / IAM 15109 / NBRC 103401 / IFAM 1448)</name>
    <name type="common">Planctomyces brasiliensis</name>
    <dbReference type="NCBI Taxonomy" id="756272"/>
    <lineage>
        <taxon>Bacteria</taxon>
        <taxon>Pseudomonadati</taxon>
        <taxon>Planctomycetota</taxon>
        <taxon>Planctomycetia</taxon>
        <taxon>Planctomycetales</taxon>
        <taxon>Planctomycetaceae</taxon>
        <taxon>Rubinisphaera</taxon>
    </lineage>
</organism>
<dbReference type="InterPro" id="IPR050553">
    <property type="entry name" value="Thioredoxin_ResA/DsbE_sf"/>
</dbReference>
<evidence type="ECO:0000259" key="2">
    <source>
        <dbReference type="Pfam" id="PF00578"/>
    </source>
</evidence>
<accession>F0SMW9</accession>
<name>F0SMW9_RUBBR</name>
<evidence type="ECO:0000313" key="3">
    <source>
        <dbReference type="EMBL" id="ADY59973.1"/>
    </source>
</evidence>
<protein>
    <submittedName>
        <fullName evidence="3">Alkyl hydroperoxide reductase/ Thiol specific antioxidant/ Mal allergen</fullName>
    </submittedName>
</protein>
<feature type="region of interest" description="Disordered" evidence="1">
    <location>
        <begin position="32"/>
        <end position="99"/>
    </location>
</feature>
<dbReference type="CDD" id="cd02966">
    <property type="entry name" value="TlpA_like_family"/>
    <property type="match status" value="1"/>
</dbReference>
<dbReference type="KEGG" id="pbs:Plabr_2372"/>
<dbReference type="PANTHER" id="PTHR42852">
    <property type="entry name" value="THIOL:DISULFIDE INTERCHANGE PROTEIN DSBE"/>
    <property type="match status" value="1"/>
</dbReference>
<sequence>MVHKQSSFNTTFPRVGLVALALSLTGAPIGCGTQPAAEPQTKLDAPAEQPAEPHPLAGTDVDPEAAEPGEATMAEQPILNVRPASRTSMRNDPPGLASIDRLNHLQNMQSASGAQSGSPEWDIQQIAALLAETKQKQAQTGNDQSKLQLTDEQNRRIVALATHAIAQTHDRAEKELVFVAAVHSLMDARLSLALSGDQESIDAIYRDAATLAEEHPDTDVASTAAGAIVRLTRGMAEQGDRESPWVSEYVRQAKLFAANFPSEEARAIVQLTAAAELCERYQLILPAIECFTLIEQKFPNSPFTDRATASLRRLNLVGKMLQLEGPTLNGEQFSIESLRGKPVLIAFWSSRSTAFAEDLPLLNELRDRSGCELVGINMDTHTPTVEEFVATHKLPGQHIFYTDASSQGASQPIARQFGIHTVPTYWLVDKDGKVLSTNLNRPQLQKLIQKNS</sequence>